<dbReference type="AlphaFoldDB" id="A0AA37LPZ3"/>
<accession>A0AA37LPZ3</accession>
<evidence type="ECO:0000313" key="3">
    <source>
        <dbReference type="Proteomes" id="UP001055172"/>
    </source>
</evidence>
<name>A0AA37LPZ3_9PEZI</name>
<dbReference type="EMBL" id="BPPX01000006">
    <property type="protein sequence ID" value="GJC80920.1"/>
    <property type="molecule type" value="Genomic_DNA"/>
</dbReference>
<organism evidence="2 3">
    <name type="scientific">Colletotrichum liriopes</name>
    <dbReference type="NCBI Taxonomy" id="708192"/>
    <lineage>
        <taxon>Eukaryota</taxon>
        <taxon>Fungi</taxon>
        <taxon>Dikarya</taxon>
        <taxon>Ascomycota</taxon>
        <taxon>Pezizomycotina</taxon>
        <taxon>Sordariomycetes</taxon>
        <taxon>Hypocreomycetidae</taxon>
        <taxon>Glomerellales</taxon>
        <taxon>Glomerellaceae</taxon>
        <taxon>Colletotrichum</taxon>
        <taxon>Colletotrichum spaethianum species complex</taxon>
    </lineage>
</organism>
<sequence length="119" mass="13225">MSVVYRFSVDVSLPRDGTDVVREDFVWRKTTDAELEECNLLRTVSRAILHGEDATNDEKDGERNGNGKGNGKAEADVLAIVRPKSAFGWKQPFRIASWERSMGLGDRWAVMAIITGLGL</sequence>
<reference evidence="2 3" key="1">
    <citation type="submission" date="2021-07" db="EMBL/GenBank/DDBJ databases">
        <title>Genome data of Colletotrichum spaethianum.</title>
        <authorList>
            <person name="Utami Y.D."/>
            <person name="Hiruma K."/>
        </authorList>
    </citation>
    <scope>NUCLEOTIDE SEQUENCE [LARGE SCALE GENOMIC DNA]</scope>
    <source>
        <strain evidence="2 3">MAFF 242679</strain>
    </source>
</reference>
<proteinExistence type="predicted"/>
<protein>
    <submittedName>
        <fullName evidence="2">Uncharacterized protein</fullName>
    </submittedName>
</protein>
<evidence type="ECO:0000256" key="1">
    <source>
        <dbReference type="SAM" id="MobiDB-lite"/>
    </source>
</evidence>
<gene>
    <name evidence="2" type="ORF">ColLi_03758</name>
</gene>
<feature type="region of interest" description="Disordered" evidence="1">
    <location>
        <begin position="52"/>
        <end position="72"/>
    </location>
</feature>
<evidence type="ECO:0000313" key="2">
    <source>
        <dbReference type="EMBL" id="GJC80920.1"/>
    </source>
</evidence>
<keyword evidence="3" id="KW-1185">Reference proteome</keyword>
<comment type="caution">
    <text evidence="2">The sequence shown here is derived from an EMBL/GenBank/DDBJ whole genome shotgun (WGS) entry which is preliminary data.</text>
</comment>
<dbReference type="Proteomes" id="UP001055172">
    <property type="component" value="Unassembled WGS sequence"/>
</dbReference>